<dbReference type="Gene3D" id="3.40.30.10">
    <property type="entry name" value="Glutaredoxin"/>
    <property type="match status" value="1"/>
</dbReference>
<accession>A0A4Q7YYC0</accession>
<dbReference type="InterPro" id="IPR012336">
    <property type="entry name" value="Thioredoxin-like_fold"/>
</dbReference>
<dbReference type="Proteomes" id="UP000292958">
    <property type="component" value="Unassembled WGS sequence"/>
</dbReference>
<dbReference type="PROSITE" id="PS51257">
    <property type="entry name" value="PROKAR_LIPOPROTEIN"/>
    <property type="match status" value="1"/>
</dbReference>
<feature type="chain" id="PRO_5020871161" evidence="2">
    <location>
        <begin position="25"/>
        <end position="334"/>
    </location>
</feature>
<comment type="caution">
    <text evidence="4">The sequence shown here is derived from an EMBL/GenBank/DDBJ whole genome shotgun (WGS) entry which is preliminary data.</text>
</comment>
<feature type="compositionally biased region" description="Pro residues" evidence="1">
    <location>
        <begin position="302"/>
        <end position="321"/>
    </location>
</feature>
<dbReference type="EMBL" id="SHKW01000001">
    <property type="protein sequence ID" value="RZU42119.1"/>
    <property type="molecule type" value="Genomic_DNA"/>
</dbReference>
<reference evidence="4 5" key="1">
    <citation type="submission" date="2019-02" db="EMBL/GenBank/DDBJ databases">
        <title>Genomic Encyclopedia of Archaeal and Bacterial Type Strains, Phase II (KMG-II): from individual species to whole genera.</title>
        <authorList>
            <person name="Goeker M."/>
        </authorList>
    </citation>
    <scope>NUCLEOTIDE SEQUENCE [LARGE SCALE GENOMIC DNA]</scope>
    <source>
        <strain evidence="4 5">DSM 18101</strain>
    </source>
</reference>
<dbReference type="RefSeq" id="WP_242618027.1">
    <property type="nucleotide sequence ID" value="NZ_SHKW01000001.1"/>
</dbReference>
<dbReference type="PROSITE" id="PS51352">
    <property type="entry name" value="THIOREDOXIN_2"/>
    <property type="match status" value="1"/>
</dbReference>
<protein>
    <submittedName>
        <fullName evidence="4">Protein-disulfide isomerase</fullName>
    </submittedName>
</protein>
<dbReference type="InterPro" id="IPR051470">
    <property type="entry name" value="Thiol:disulfide_interchange"/>
</dbReference>
<keyword evidence="4" id="KW-0413">Isomerase</keyword>
<dbReference type="GO" id="GO:0016853">
    <property type="term" value="F:isomerase activity"/>
    <property type="evidence" value="ECO:0007669"/>
    <property type="project" value="UniProtKB-KW"/>
</dbReference>
<dbReference type="Pfam" id="PF13462">
    <property type="entry name" value="Thioredoxin_4"/>
    <property type="match status" value="1"/>
</dbReference>
<keyword evidence="2" id="KW-0732">Signal</keyword>
<keyword evidence="5" id="KW-1185">Reference proteome</keyword>
<organism evidence="4 5">
    <name type="scientific">Edaphobacter modestus</name>
    <dbReference type="NCBI Taxonomy" id="388466"/>
    <lineage>
        <taxon>Bacteria</taxon>
        <taxon>Pseudomonadati</taxon>
        <taxon>Acidobacteriota</taxon>
        <taxon>Terriglobia</taxon>
        <taxon>Terriglobales</taxon>
        <taxon>Acidobacteriaceae</taxon>
        <taxon>Edaphobacter</taxon>
    </lineage>
</organism>
<evidence type="ECO:0000256" key="2">
    <source>
        <dbReference type="SAM" id="SignalP"/>
    </source>
</evidence>
<evidence type="ECO:0000313" key="5">
    <source>
        <dbReference type="Proteomes" id="UP000292958"/>
    </source>
</evidence>
<dbReference type="SUPFAM" id="SSF52833">
    <property type="entry name" value="Thioredoxin-like"/>
    <property type="match status" value="1"/>
</dbReference>
<name>A0A4Q7YYC0_9BACT</name>
<dbReference type="InterPro" id="IPR013766">
    <property type="entry name" value="Thioredoxin_domain"/>
</dbReference>
<feature type="domain" description="Thioredoxin" evidence="3">
    <location>
        <begin position="79"/>
        <end position="297"/>
    </location>
</feature>
<dbReference type="AlphaFoldDB" id="A0A4Q7YYC0"/>
<dbReference type="InterPro" id="IPR036249">
    <property type="entry name" value="Thioredoxin-like_sf"/>
</dbReference>
<proteinExistence type="predicted"/>
<evidence type="ECO:0000259" key="3">
    <source>
        <dbReference type="PROSITE" id="PS51352"/>
    </source>
</evidence>
<feature type="region of interest" description="Disordered" evidence="1">
    <location>
        <begin position="299"/>
        <end position="334"/>
    </location>
</feature>
<gene>
    <name evidence="4" type="ORF">BDD14_3665</name>
</gene>
<evidence type="ECO:0000313" key="4">
    <source>
        <dbReference type="EMBL" id="RZU42119.1"/>
    </source>
</evidence>
<feature type="signal peptide" evidence="2">
    <location>
        <begin position="1"/>
        <end position="24"/>
    </location>
</feature>
<evidence type="ECO:0000256" key="1">
    <source>
        <dbReference type="SAM" id="MobiDB-lite"/>
    </source>
</evidence>
<dbReference type="PANTHER" id="PTHR35272:SF3">
    <property type="entry name" value="THIOL:DISULFIDE INTERCHANGE PROTEIN DSBC"/>
    <property type="match status" value="1"/>
</dbReference>
<dbReference type="PANTHER" id="PTHR35272">
    <property type="entry name" value="THIOL:DISULFIDE INTERCHANGE PROTEIN DSBC-RELATED"/>
    <property type="match status" value="1"/>
</dbReference>
<sequence>MSNAARLFRPFLFLLMLAAAGCHAQSSSAGGGKLPPELARRVEILIRSKTNLPPNYEMIVGPRARSDVQGFDEITVLFSADGKSSKPMTFLLSTDGKTLAQFNKFDISQDPKTLVSADGRPARGGPANAPVVIVGFDDLECPFCAKMHAQMFPALMQRYKDQVRIVYKDFPLDQHPWAMRAAINVNCLGAQSTDGYWNVVDYIHAHASEMGGAEKTLAKANETLDTITRDEGKKQKVNEATLGACIEKQDETPVRASMKAGSDLGVEATPALFINGERLEGALPIEYVYRMIDNALVAAGQTPPPPVTLPSLSSPPAPTPAPATGQPSGHAPGQ</sequence>